<evidence type="ECO:0000313" key="4">
    <source>
        <dbReference type="Proteomes" id="UP000572817"/>
    </source>
</evidence>
<comment type="caution">
    <text evidence="3">The sequence shown here is derived from an EMBL/GenBank/DDBJ whole genome shotgun (WGS) entry which is preliminary data.</text>
</comment>
<evidence type="ECO:0000313" key="3">
    <source>
        <dbReference type="EMBL" id="KAF4313424.1"/>
    </source>
</evidence>
<gene>
    <name evidence="3" type="ORF">GTA08_BOTSDO00587</name>
</gene>
<protein>
    <recommendedName>
        <fullName evidence="2">DUF6594 domain-containing protein</fullName>
    </recommendedName>
</protein>
<dbReference type="OrthoDB" id="5342093at2759"/>
<dbReference type="PANTHER" id="PTHR34502">
    <property type="entry name" value="DUF6594 DOMAIN-CONTAINING PROTEIN-RELATED"/>
    <property type="match status" value="1"/>
</dbReference>
<proteinExistence type="predicted"/>
<sequence length="224" mass="24758">MASTQFPPQDGTSTQDASGSSTSDRINTSGGDTKSEPAGYPRLAKRMGFIPEQTIIRRFGALNTRNILYLHAELIYLEKSLQEAEKKHGSECSSAGSWLALSQSQSESGKRQWQLVQTIKKKLKEYNNSVIQQEMILRMGTPSSFDLDQVQKYLESVEMGPFSLCGPDSAVWGSVDHPENHEHDLISLLARREEDAFTKWVMLAAAFSAVQVAFVQAGIPKCNG</sequence>
<dbReference type="Pfam" id="PF20237">
    <property type="entry name" value="DUF6594"/>
    <property type="match status" value="1"/>
</dbReference>
<feature type="compositionally biased region" description="Polar residues" evidence="1">
    <location>
        <begin position="1"/>
        <end position="32"/>
    </location>
</feature>
<organism evidence="3 4">
    <name type="scientific">Botryosphaeria dothidea</name>
    <dbReference type="NCBI Taxonomy" id="55169"/>
    <lineage>
        <taxon>Eukaryota</taxon>
        <taxon>Fungi</taxon>
        <taxon>Dikarya</taxon>
        <taxon>Ascomycota</taxon>
        <taxon>Pezizomycotina</taxon>
        <taxon>Dothideomycetes</taxon>
        <taxon>Dothideomycetes incertae sedis</taxon>
        <taxon>Botryosphaeriales</taxon>
        <taxon>Botryosphaeriaceae</taxon>
        <taxon>Botryosphaeria</taxon>
    </lineage>
</organism>
<dbReference type="AlphaFoldDB" id="A0A8H4J6A9"/>
<accession>A0A8H4J6A9</accession>
<evidence type="ECO:0000256" key="1">
    <source>
        <dbReference type="SAM" id="MobiDB-lite"/>
    </source>
</evidence>
<reference evidence="3" key="1">
    <citation type="submission" date="2020-04" db="EMBL/GenBank/DDBJ databases">
        <title>Genome Assembly and Annotation of Botryosphaeria dothidea sdau 11-99, a Latent Pathogen of Apple Fruit Ring Rot in China.</title>
        <authorList>
            <person name="Yu C."/>
            <person name="Diao Y."/>
            <person name="Lu Q."/>
            <person name="Zhao J."/>
            <person name="Cui S."/>
            <person name="Peng C."/>
            <person name="He B."/>
            <person name="Liu H."/>
        </authorList>
    </citation>
    <scope>NUCLEOTIDE SEQUENCE [LARGE SCALE GENOMIC DNA]</scope>
    <source>
        <strain evidence="3">Sdau11-99</strain>
    </source>
</reference>
<keyword evidence="4" id="KW-1185">Reference proteome</keyword>
<dbReference type="InterPro" id="IPR046529">
    <property type="entry name" value="DUF6594"/>
</dbReference>
<evidence type="ECO:0000259" key="2">
    <source>
        <dbReference type="Pfam" id="PF20237"/>
    </source>
</evidence>
<name>A0A8H4J6A9_9PEZI</name>
<dbReference type="Proteomes" id="UP000572817">
    <property type="component" value="Unassembled WGS sequence"/>
</dbReference>
<feature type="region of interest" description="Disordered" evidence="1">
    <location>
        <begin position="1"/>
        <end position="40"/>
    </location>
</feature>
<dbReference type="EMBL" id="WWBZ02000001">
    <property type="protein sequence ID" value="KAF4313424.1"/>
    <property type="molecule type" value="Genomic_DNA"/>
</dbReference>
<dbReference type="PANTHER" id="PTHR34502:SF5">
    <property type="entry name" value="DUF6594 DOMAIN-CONTAINING PROTEIN"/>
    <property type="match status" value="1"/>
</dbReference>
<feature type="domain" description="DUF6594" evidence="2">
    <location>
        <begin position="40"/>
        <end position="201"/>
    </location>
</feature>